<dbReference type="AlphaFoldDB" id="A0A8J3L6Z6"/>
<dbReference type="RefSeq" id="WP_166379941.1">
    <property type="nucleotide sequence ID" value="NZ_BAAATT010000005.1"/>
</dbReference>
<evidence type="ECO:0000313" key="2">
    <source>
        <dbReference type="Proteomes" id="UP000660339"/>
    </source>
</evidence>
<keyword evidence="2" id="KW-1185">Reference proteome</keyword>
<proteinExistence type="predicted"/>
<reference evidence="1" key="1">
    <citation type="submission" date="2021-01" db="EMBL/GenBank/DDBJ databases">
        <title>Whole genome shotgun sequence of Catellatospora methionotrophica NBRC 14553.</title>
        <authorList>
            <person name="Komaki H."/>
            <person name="Tamura T."/>
        </authorList>
    </citation>
    <scope>NUCLEOTIDE SEQUENCE</scope>
    <source>
        <strain evidence="1">NBRC 14553</strain>
    </source>
</reference>
<comment type="caution">
    <text evidence="1">The sequence shown here is derived from an EMBL/GenBank/DDBJ whole genome shotgun (WGS) entry which is preliminary data.</text>
</comment>
<dbReference type="Proteomes" id="UP000660339">
    <property type="component" value="Unassembled WGS sequence"/>
</dbReference>
<protein>
    <submittedName>
        <fullName evidence="1">Uncharacterized protein</fullName>
    </submittedName>
</protein>
<accession>A0A8J3L6Z6</accession>
<dbReference type="EMBL" id="BONJ01000020">
    <property type="protein sequence ID" value="GIG15537.1"/>
    <property type="molecule type" value="Genomic_DNA"/>
</dbReference>
<sequence length="98" mass="11230">MAEFAAHTYYVGGAFTHGGDRETHYDALPRDLVTIWDRDDEQWQRVDTDAGQHWYPVDHHGEPVTGDGGFTWHELLNEVGPVWDGLLEPANEPDWAWV</sequence>
<organism evidence="1 2">
    <name type="scientific">Catellatospora methionotrophica</name>
    <dbReference type="NCBI Taxonomy" id="121620"/>
    <lineage>
        <taxon>Bacteria</taxon>
        <taxon>Bacillati</taxon>
        <taxon>Actinomycetota</taxon>
        <taxon>Actinomycetes</taxon>
        <taxon>Micromonosporales</taxon>
        <taxon>Micromonosporaceae</taxon>
        <taxon>Catellatospora</taxon>
    </lineage>
</organism>
<name>A0A8J3L6Z6_9ACTN</name>
<gene>
    <name evidence="1" type="ORF">Cme02nite_38690</name>
</gene>
<evidence type="ECO:0000313" key="1">
    <source>
        <dbReference type="EMBL" id="GIG15537.1"/>
    </source>
</evidence>